<dbReference type="GO" id="GO:0000155">
    <property type="term" value="F:phosphorelay sensor kinase activity"/>
    <property type="evidence" value="ECO:0007669"/>
    <property type="project" value="UniProtKB-ARBA"/>
</dbReference>
<dbReference type="EMBL" id="FUYB01000005">
    <property type="protein sequence ID" value="SKA76129.1"/>
    <property type="molecule type" value="Genomic_DNA"/>
</dbReference>
<comment type="function">
    <text evidence="8">Involved in the transmission of sensory signals from the chemoreceptors to the flagellar motors. CheA is autophosphorylated; it can transfer its phosphate group to either CheB or CheY.</text>
</comment>
<dbReference type="PANTHER" id="PTHR43395:SF8">
    <property type="entry name" value="HISTIDINE KINASE"/>
    <property type="match status" value="1"/>
</dbReference>
<feature type="domain" description="HPt" evidence="15">
    <location>
        <begin position="311"/>
        <end position="416"/>
    </location>
</feature>
<dbReference type="CDD" id="cd17541">
    <property type="entry name" value="REC_CheB-like"/>
    <property type="match status" value="1"/>
</dbReference>
<proteinExistence type="predicted"/>
<dbReference type="EC" id="2.7.13.3" evidence="2"/>
<dbReference type="InterPro" id="IPR002545">
    <property type="entry name" value="CheW-lke_dom"/>
</dbReference>
<dbReference type="InterPro" id="IPR036641">
    <property type="entry name" value="HPT_dom_sf"/>
</dbReference>
<keyword evidence="7" id="KW-0902">Two-component regulatory system</keyword>
<feature type="domain" description="CheW-like" evidence="14">
    <location>
        <begin position="846"/>
        <end position="985"/>
    </location>
</feature>
<comment type="catalytic activity">
    <reaction evidence="1">
        <text>ATP + protein L-histidine = ADP + protein N-phospho-L-histidine.</text>
        <dbReference type="EC" id="2.7.13.3"/>
    </reaction>
</comment>
<reference evidence="16 17" key="1">
    <citation type="submission" date="2017-02" db="EMBL/GenBank/DDBJ databases">
        <authorList>
            <person name="Peterson S.W."/>
        </authorList>
    </citation>
    <scope>NUCLEOTIDE SEQUENCE [LARGE SCALE GENOMIC DNA]</scope>
    <source>
        <strain evidence="16 17">ATCC 49788</strain>
    </source>
</reference>
<dbReference type="InterPro" id="IPR003594">
    <property type="entry name" value="HATPase_dom"/>
</dbReference>
<dbReference type="SMART" id="SM00260">
    <property type="entry name" value="CheW"/>
    <property type="match status" value="1"/>
</dbReference>
<evidence type="ECO:0000256" key="2">
    <source>
        <dbReference type="ARBA" id="ARBA00012438"/>
    </source>
</evidence>
<evidence type="ECO:0000259" key="12">
    <source>
        <dbReference type="PROSITE" id="PS50109"/>
    </source>
</evidence>
<protein>
    <recommendedName>
        <fullName evidence="3">Chemotaxis protein CheA</fullName>
        <ecNumber evidence="2">2.7.13.3</ecNumber>
    </recommendedName>
</protein>
<feature type="region of interest" description="Disordered" evidence="11">
    <location>
        <begin position="291"/>
        <end position="311"/>
    </location>
</feature>
<dbReference type="PRINTS" id="PR00344">
    <property type="entry name" value="BCTRLSENSOR"/>
</dbReference>
<dbReference type="InterPro" id="IPR036890">
    <property type="entry name" value="HATPase_C_sf"/>
</dbReference>
<evidence type="ECO:0000256" key="7">
    <source>
        <dbReference type="ARBA" id="ARBA00023012"/>
    </source>
</evidence>
<dbReference type="RefSeq" id="WP_078922093.1">
    <property type="nucleotide sequence ID" value="NZ_FUYB01000005.1"/>
</dbReference>
<dbReference type="GO" id="GO:0006935">
    <property type="term" value="P:chemotaxis"/>
    <property type="evidence" value="ECO:0007669"/>
    <property type="project" value="InterPro"/>
</dbReference>
<evidence type="ECO:0000256" key="6">
    <source>
        <dbReference type="ARBA" id="ARBA00022777"/>
    </source>
</evidence>
<feature type="modified residue" description="Phosphohistidine" evidence="9">
    <location>
        <position position="358"/>
    </location>
</feature>
<evidence type="ECO:0000256" key="1">
    <source>
        <dbReference type="ARBA" id="ARBA00000085"/>
    </source>
</evidence>
<evidence type="ECO:0000259" key="15">
    <source>
        <dbReference type="PROSITE" id="PS50894"/>
    </source>
</evidence>
<gene>
    <name evidence="16" type="ORF">SAMN02745130_01632</name>
</gene>
<evidence type="ECO:0000259" key="13">
    <source>
        <dbReference type="PROSITE" id="PS50110"/>
    </source>
</evidence>
<dbReference type="SUPFAM" id="SSF50341">
    <property type="entry name" value="CheW-like"/>
    <property type="match status" value="1"/>
</dbReference>
<dbReference type="SUPFAM" id="SSF55874">
    <property type="entry name" value="ATPase domain of HSP90 chaperone/DNA topoisomerase II/histidine kinase"/>
    <property type="match status" value="1"/>
</dbReference>
<keyword evidence="6 16" id="KW-0418">Kinase</keyword>
<dbReference type="AlphaFoldDB" id="A0A1T4WG45"/>
<dbReference type="FunFam" id="3.30.565.10:FF:000016">
    <property type="entry name" value="Chemotaxis protein CheA, putative"/>
    <property type="match status" value="1"/>
</dbReference>
<keyword evidence="4 10" id="KW-0597">Phosphoprotein</keyword>
<dbReference type="SUPFAM" id="SSF52172">
    <property type="entry name" value="CheY-like"/>
    <property type="match status" value="1"/>
</dbReference>
<dbReference type="InterPro" id="IPR036061">
    <property type="entry name" value="CheW-like_dom_sf"/>
</dbReference>
<evidence type="ECO:0000259" key="14">
    <source>
        <dbReference type="PROSITE" id="PS50851"/>
    </source>
</evidence>
<dbReference type="InterPro" id="IPR005467">
    <property type="entry name" value="His_kinase_dom"/>
</dbReference>
<dbReference type="Proteomes" id="UP000190460">
    <property type="component" value="Unassembled WGS sequence"/>
</dbReference>
<dbReference type="Gene3D" id="3.40.50.2300">
    <property type="match status" value="1"/>
</dbReference>
<sequence>MSSSSSLNTETYDSSALREKVGDDIYEIFVEEITEIQANFQEWIPQWLQQQQYSELLKDIRRGYHTCKGSGRMAGALALGDYAWAHECMLNRVLEKTLPINERCCELLNQSTQYLTKRLDFFLTATQTDADAKAEIKKVEDFIRDPNIVVSAEPDLLLFDSIIQLEAKAPASAVEEPSPELANAAFIITDAEIIDETLPSFSAKLDYTDDFLSPSLDDGSSDSFLMATDVFESSLPELTQAAEMSSTIKPEPQPESELTLSAAPIEELTWLAAHQPEAESEPELAANEVNQRTEDPVPLETPTSLPPKFDDQTENQLVWTMFREELPDQLRSMDHWMQALNAKPADWEIRRSLERELHTLKGGARMARLTDLGDLAHQAETLLEKLGRHASPQEVATKLRLLQSLVDQINSLAETYLHLEQAPALEALVPEGEPKSKPVIQPSVPTESQQQAVSTSLGTYLNAPSIHTPVKTYDSLLERLLAEKALSLPDSSVLIEKKPETKQVTPSLSDEASAALAQEQIRLPAVFLDKMIDRAGSLNMQQNTLSERLQLMTDDVGEFSRTASRLKQLLRSLELETEAQIHAGYRQSAAAQNKGADFDPLEMDQYSELQRLSRALAESLNDLVNIEADLGVQLRNSNAVLKDALSSSRYLHQDLLETRLVEAMVIVPRLKRIVRQTSSELGREVNLEVEGESFRLDRHLLQRMTAPIEHLLRNAVSHGIEPPQERLILGKAAQGMLSLKVFREDTEIVFQVQDDGRGLHRKRLLAKAEELGLIRAQESLSDQEVLRLILRPGFSTAHTLSQISGRGVGMDVVSSEVKALGGHLQISSVEGQGTLFTMRLPFAMAANPVLFVGTQSQTYALPLGYVQGLARLDLNKVREHLDQTDKFIAFSGHDYVVRYLGALLEPGSQLVLQDEHVYPVVFVRTSGGHCIAWIVDKIFGRREVVLQSLGSLFKESRFYSSATITSDGEVVLLPDMADLALRVSGTSSSKSSVEATDKTFAMKSSEQHERPHILVVDDSITVRKVTEKLLISENMLVGTAKDGLEALEMLDKFDPDLILMDIEMPRMDGFEVLETVRQNPDWNHVPIIMISSRTADKHQQRAEQLGANSFLGKPYQNQELMALIRRYLALNPDWAEEMAV</sequence>
<dbReference type="Gene3D" id="2.30.30.40">
    <property type="entry name" value="SH3 Domains"/>
    <property type="match status" value="1"/>
</dbReference>
<dbReference type="InterPro" id="IPR004358">
    <property type="entry name" value="Sig_transdc_His_kin-like_C"/>
</dbReference>
<dbReference type="CDD" id="cd00088">
    <property type="entry name" value="HPT"/>
    <property type="match status" value="1"/>
</dbReference>
<dbReference type="SMART" id="SM00448">
    <property type="entry name" value="REC"/>
    <property type="match status" value="1"/>
</dbReference>
<dbReference type="Gene3D" id="1.20.120.160">
    <property type="entry name" value="HPT domain"/>
    <property type="match status" value="2"/>
</dbReference>
<dbReference type="PANTHER" id="PTHR43395">
    <property type="entry name" value="SENSOR HISTIDINE KINASE CHEA"/>
    <property type="match status" value="1"/>
</dbReference>
<keyword evidence="5" id="KW-0808">Transferase</keyword>
<dbReference type="PROSITE" id="PS50851">
    <property type="entry name" value="CHEW"/>
    <property type="match status" value="1"/>
</dbReference>
<feature type="modified residue" description="4-aspartylphosphate" evidence="10">
    <location>
        <position position="1061"/>
    </location>
</feature>
<evidence type="ECO:0000256" key="3">
    <source>
        <dbReference type="ARBA" id="ARBA00021495"/>
    </source>
</evidence>
<evidence type="ECO:0000313" key="17">
    <source>
        <dbReference type="Proteomes" id="UP000190460"/>
    </source>
</evidence>
<evidence type="ECO:0000256" key="4">
    <source>
        <dbReference type="ARBA" id="ARBA00022553"/>
    </source>
</evidence>
<dbReference type="STRING" id="92487.SAMN02745130_01632"/>
<dbReference type="SMART" id="SM00387">
    <property type="entry name" value="HATPase_c"/>
    <property type="match status" value="1"/>
</dbReference>
<dbReference type="SUPFAM" id="SSF47226">
    <property type="entry name" value="Histidine-containing phosphotransfer domain, HPT domain"/>
    <property type="match status" value="2"/>
</dbReference>
<dbReference type="PROSITE" id="PS50894">
    <property type="entry name" value="HPT"/>
    <property type="match status" value="1"/>
</dbReference>
<accession>A0A1T4WG45</accession>
<dbReference type="Pfam" id="PF01627">
    <property type="entry name" value="Hpt"/>
    <property type="match status" value="2"/>
</dbReference>
<evidence type="ECO:0000313" key="16">
    <source>
        <dbReference type="EMBL" id="SKA76129.1"/>
    </source>
</evidence>
<evidence type="ECO:0000256" key="9">
    <source>
        <dbReference type="PROSITE-ProRule" id="PRU00110"/>
    </source>
</evidence>
<dbReference type="InterPro" id="IPR001789">
    <property type="entry name" value="Sig_transdc_resp-reg_receiver"/>
</dbReference>
<keyword evidence="17" id="KW-1185">Reference proteome</keyword>
<dbReference type="Pfam" id="PF02518">
    <property type="entry name" value="HATPase_c"/>
    <property type="match status" value="1"/>
</dbReference>
<dbReference type="Pfam" id="PF00072">
    <property type="entry name" value="Response_reg"/>
    <property type="match status" value="1"/>
</dbReference>
<organism evidence="16 17">
    <name type="scientific">Thiothrix eikelboomii</name>
    <dbReference type="NCBI Taxonomy" id="92487"/>
    <lineage>
        <taxon>Bacteria</taxon>
        <taxon>Pseudomonadati</taxon>
        <taxon>Pseudomonadota</taxon>
        <taxon>Gammaproteobacteria</taxon>
        <taxon>Thiotrichales</taxon>
        <taxon>Thiotrichaceae</taxon>
        <taxon>Thiothrix</taxon>
    </lineage>
</organism>
<feature type="region of interest" description="Disordered" evidence="11">
    <location>
        <begin position="433"/>
        <end position="456"/>
    </location>
</feature>
<evidence type="ECO:0000256" key="5">
    <source>
        <dbReference type="ARBA" id="ARBA00022679"/>
    </source>
</evidence>
<feature type="compositionally biased region" description="Polar residues" evidence="11">
    <location>
        <begin position="443"/>
        <end position="456"/>
    </location>
</feature>
<dbReference type="PROSITE" id="PS50110">
    <property type="entry name" value="RESPONSE_REGULATORY"/>
    <property type="match status" value="1"/>
</dbReference>
<dbReference type="PROSITE" id="PS50109">
    <property type="entry name" value="HIS_KIN"/>
    <property type="match status" value="1"/>
</dbReference>
<evidence type="ECO:0000256" key="11">
    <source>
        <dbReference type="SAM" id="MobiDB-lite"/>
    </source>
</evidence>
<dbReference type="InterPro" id="IPR051315">
    <property type="entry name" value="Bact_Chemotaxis_CheA"/>
</dbReference>
<evidence type="ECO:0000256" key="10">
    <source>
        <dbReference type="PROSITE-ProRule" id="PRU00169"/>
    </source>
</evidence>
<dbReference type="Pfam" id="PF01584">
    <property type="entry name" value="CheW"/>
    <property type="match status" value="1"/>
</dbReference>
<feature type="domain" description="Histidine kinase" evidence="12">
    <location>
        <begin position="611"/>
        <end position="844"/>
    </location>
</feature>
<evidence type="ECO:0000256" key="8">
    <source>
        <dbReference type="ARBA" id="ARBA00035100"/>
    </source>
</evidence>
<dbReference type="OrthoDB" id="9803176at2"/>
<dbReference type="SMART" id="SM00073">
    <property type="entry name" value="HPT"/>
    <property type="match status" value="2"/>
</dbReference>
<name>A0A1T4WG45_9GAMM</name>
<dbReference type="InterPro" id="IPR008207">
    <property type="entry name" value="Sig_transdc_His_kin_Hpt_dom"/>
</dbReference>
<feature type="domain" description="Response regulatory" evidence="13">
    <location>
        <begin position="1012"/>
        <end position="1128"/>
    </location>
</feature>
<dbReference type="Gene3D" id="3.30.565.10">
    <property type="entry name" value="Histidine kinase-like ATPase, C-terminal domain"/>
    <property type="match status" value="1"/>
</dbReference>
<dbReference type="InterPro" id="IPR011006">
    <property type="entry name" value="CheY-like_superfamily"/>
</dbReference>